<evidence type="ECO:0000256" key="2">
    <source>
        <dbReference type="ARBA" id="ARBA00007365"/>
    </source>
</evidence>
<dbReference type="GO" id="GO:0016018">
    <property type="term" value="F:cyclosporin A binding"/>
    <property type="evidence" value="ECO:0007669"/>
    <property type="project" value="TreeGrafter"/>
</dbReference>
<dbReference type="PANTHER" id="PTHR11071:SF561">
    <property type="entry name" value="PEPTIDYL-PROLYL CIS-TRANS ISOMERASE D-RELATED"/>
    <property type="match status" value="1"/>
</dbReference>
<dbReference type="PRINTS" id="PR00153">
    <property type="entry name" value="CSAPPISMRASE"/>
</dbReference>
<comment type="caution">
    <text evidence="8">The sequence shown here is derived from an EMBL/GenBank/DDBJ whole genome shotgun (WGS) entry which is preliminary data.</text>
</comment>
<dbReference type="CDD" id="cd06467">
    <property type="entry name" value="p23_NUDC_like"/>
    <property type="match status" value="1"/>
</dbReference>
<dbReference type="InterPro" id="IPR008978">
    <property type="entry name" value="HSP20-like_chaperone"/>
</dbReference>
<dbReference type="PANTHER" id="PTHR11071">
    <property type="entry name" value="PEPTIDYL-PROLYL CIS-TRANS ISOMERASE"/>
    <property type="match status" value="1"/>
</dbReference>
<evidence type="ECO:0000256" key="4">
    <source>
        <dbReference type="ARBA" id="ARBA00023235"/>
    </source>
</evidence>
<dbReference type="PROSITE" id="PS51203">
    <property type="entry name" value="CS"/>
    <property type="match status" value="1"/>
</dbReference>
<evidence type="ECO:0000256" key="5">
    <source>
        <dbReference type="RuleBase" id="RU363019"/>
    </source>
</evidence>
<evidence type="ECO:0000259" key="6">
    <source>
        <dbReference type="PROSITE" id="PS50072"/>
    </source>
</evidence>
<organism evidence="8 9">
    <name type="scientific">Apatococcus fuscideae</name>
    <dbReference type="NCBI Taxonomy" id="2026836"/>
    <lineage>
        <taxon>Eukaryota</taxon>
        <taxon>Viridiplantae</taxon>
        <taxon>Chlorophyta</taxon>
        <taxon>core chlorophytes</taxon>
        <taxon>Trebouxiophyceae</taxon>
        <taxon>Chlorellales</taxon>
        <taxon>Chlorellaceae</taxon>
        <taxon>Apatococcus</taxon>
    </lineage>
</organism>
<comment type="function">
    <text evidence="5">PPIases accelerate the folding of proteins. It catalyzes the cis-trans isomerization of proline imidic peptide bonds in oligopeptides.</text>
</comment>
<dbReference type="Pfam" id="PF00160">
    <property type="entry name" value="Pro_isomerase"/>
    <property type="match status" value="1"/>
</dbReference>
<dbReference type="InterPro" id="IPR007052">
    <property type="entry name" value="CS_dom"/>
</dbReference>
<dbReference type="SUPFAM" id="SSF49764">
    <property type="entry name" value="HSP20-like chaperones"/>
    <property type="match status" value="1"/>
</dbReference>
<feature type="domain" description="PPIase cyclophilin-type" evidence="6">
    <location>
        <begin position="121"/>
        <end position="284"/>
    </location>
</feature>
<reference evidence="8 9" key="1">
    <citation type="journal article" date="2024" name="Nat. Commun.">
        <title>Phylogenomics reveals the evolutionary origins of lichenization in chlorophyte algae.</title>
        <authorList>
            <person name="Puginier C."/>
            <person name="Libourel C."/>
            <person name="Otte J."/>
            <person name="Skaloud P."/>
            <person name="Haon M."/>
            <person name="Grisel S."/>
            <person name="Petersen M."/>
            <person name="Berrin J.G."/>
            <person name="Delaux P.M."/>
            <person name="Dal Grande F."/>
            <person name="Keller J."/>
        </authorList>
    </citation>
    <scope>NUCLEOTIDE SEQUENCE [LARGE SCALE GENOMIC DNA]</scope>
    <source>
        <strain evidence="8 9">SAG 2523</strain>
    </source>
</reference>
<comment type="catalytic activity">
    <reaction evidence="1 5">
        <text>[protein]-peptidylproline (omega=180) = [protein]-peptidylproline (omega=0)</text>
        <dbReference type="Rhea" id="RHEA:16237"/>
        <dbReference type="Rhea" id="RHEA-COMP:10747"/>
        <dbReference type="Rhea" id="RHEA-COMP:10748"/>
        <dbReference type="ChEBI" id="CHEBI:83833"/>
        <dbReference type="ChEBI" id="CHEBI:83834"/>
        <dbReference type="EC" id="5.2.1.8"/>
    </reaction>
</comment>
<dbReference type="Gene3D" id="2.40.100.10">
    <property type="entry name" value="Cyclophilin-like"/>
    <property type="match status" value="1"/>
</dbReference>
<dbReference type="GO" id="GO:0005737">
    <property type="term" value="C:cytoplasm"/>
    <property type="evidence" value="ECO:0007669"/>
    <property type="project" value="TreeGrafter"/>
</dbReference>
<evidence type="ECO:0000259" key="7">
    <source>
        <dbReference type="PROSITE" id="PS51203"/>
    </source>
</evidence>
<dbReference type="Pfam" id="PF04969">
    <property type="entry name" value="CS"/>
    <property type="match status" value="1"/>
</dbReference>
<dbReference type="GO" id="GO:0003755">
    <property type="term" value="F:peptidyl-prolyl cis-trans isomerase activity"/>
    <property type="evidence" value="ECO:0007669"/>
    <property type="project" value="UniProtKB-UniRule"/>
</dbReference>
<name>A0AAW1TEA8_9CHLO</name>
<dbReference type="PROSITE" id="PS50072">
    <property type="entry name" value="CSA_PPIASE_2"/>
    <property type="match status" value="1"/>
</dbReference>
<dbReference type="Proteomes" id="UP001485043">
    <property type="component" value="Unassembled WGS sequence"/>
</dbReference>
<keyword evidence="3 5" id="KW-0697">Rotamase</keyword>
<dbReference type="GO" id="GO:0006457">
    <property type="term" value="P:protein folding"/>
    <property type="evidence" value="ECO:0007669"/>
    <property type="project" value="TreeGrafter"/>
</dbReference>
<dbReference type="InterPro" id="IPR002130">
    <property type="entry name" value="Cyclophilin-type_PPIase_dom"/>
</dbReference>
<keyword evidence="9" id="KW-1185">Reference proteome</keyword>
<evidence type="ECO:0000313" key="9">
    <source>
        <dbReference type="Proteomes" id="UP001485043"/>
    </source>
</evidence>
<comment type="similarity">
    <text evidence="2 5">Belongs to the cyclophilin-type PPIase family.</text>
</comment>
<dbReference type="Gene3D" id="2.60.40.790">
    <property type="match status" value="1"/>
</dbReference>
<dbReference type="EMBL" id="JALJOV010000088">
    <property type="protein sequence ID" value="KAK9867411.1"/>
    <property type="molecule type" value="Genomic_DNA"/>
</dbReference>
<feature type="domain" description="CS" evidence="7">
    <location>
        <begin position="14"/>
        <end position="106"/>
    </location>
</feature>
<proteinExistence type="inferred from homology"/>
<dbReference type="FunFam" id="2.40.100.10:FF:000025">
    <property type="entry name" value="Peptidyl-prolyl cis-trans isomerase CYP19-2"/>
    <property type="match status" value="1"/>
</dbReference>
<dbReference type="EC" id="5.2.1.8" evidence="5"/>
<accession>A0AAW1TEA8</accession>
<keyword evidence="4 5" id="KW-0413">Isomerase</keyword>
<dbReference type="InterPro" id="IPR029000">
    <property type="entry name" value="Cyclophilin-like_dom_sf"/>
</dbReference>
<evidence type="ECO:0000313" key="8">
    <source>
        <dbReference type="EMBL" id="KAK9867411.1"/>
    </source>
</evidence>
<dbReference type="AlphaFoldDB" id="A0AAW1TEA8"/>
<protein>
    <recommendedName>
        <fullName evidence="5">Peptidyl-prolyl cis-trans isomerase</fullName>
        <shortName evidence="5">PPIase</shortName>
        <ecNumber evidence="5">5.2.1.8</ecNumber>
    </recommendedName>
</protein>
<evidence type="ECO:0000256" key="3">
    <source>
        <dbReference type="ARBA" id="ARBA00023110"/>
    </source>
</evidence>
<gene>
    <name evidence="8" type="ORF">WJX84_000011</name>
</gene>
<dbReference type="SUPFAM" id="SSF50891">
    <property type="entry name" value="Cyclophilin-like"/>
    <property type="match status" value="1"/>
</dbReference>
<sequence>MTLTSALRALRVQSPGRSARWRQSTTDVDIYVHVDDGTRSSDIKFEILPQRLRLSVGAEEILSGSLPERVSIDGCFWEIDRDYEQRVVRITLQKEVMGHESFQNLIEGDDVSGLVVTDHMFLEISINGNVAGRLVVALYGEKVPLTVENFRQLCLGAQDPDDASRTMTYADSPIHRIIPGFMMQGGDITAGNGTGGKSIYGRIFPDEDLTIKHDAPFLLSMANAGPDTNDSQFFITFDAAPWLNGKHTVFGRVEEGMELLTKIEDLGSQDGQPQASIMITSCGLA</sequence>
<evidence type="ECO:0000256" key="1">
    <source>
        <dbReference type="ARBA" id="ARBA00000971"/>
    </source>
</evidence>